<protein>
    <recommendedName>
        <fullName evidence="6">FMN dependent NADH:quinone oxidoreductase</fullName>
        <ecNumber evidence="6">1.6.5.-</ecNumber>
    </recommendedName>
    <alternativeName>
        <fullName evidence="6">Azo-dye reductase</fullName>
    </alternativeName>
    <alternativeName>
        <fullName evidence="6">FMN-dependent NADH-azo compound oxidoreductase</fullName>
    </alternativeName>
    <alternativeName>
        <fullName evidence="6">FMN-dependent NADH-azoreductase</fullName>
        <ecNumber evidence="6">1.7.1.17</ecNumber>
    </alternativeName>
</protein>
<feature type="domain" description="Flavodoxin-like fold" evidence="7">
    <location>
        <begin position="1"/>
        <end position="188"/>
    </location>
</feature>
<sequence>MTILHIDSSISGANSVSRQLSADTVAKLSAARPDATILYRDLAATPINHYVMTDKPGNDSAESAFSATILEEFLSADTIVIGAPLYNFTVSSQLKAWIDRIVISGTTFKMGAEGSVGLAGGRRVIVLLSRGGVYQAGTPWAPFEHAETWLRAIFGFIGIEPELIVAEGTAYGPDARAGAIAGATAAIADLPALAA</sequence>
<keyword evidence="4 6" id="KW-0520">NAD</keyword>
<feature type="binding site" evidence="6">
    <location>
        <position position="9"/>
    </location>
    <ligand>
        <name>FMN</name>
        <dbReference type="ChEBI" id="CHEBI:58210"/>
    </ligand>
</feature>
<evidence type="ECO:0000313" key="8">
    <source>
        <dbReference type="EMBL" id="GHH26879.1"/>
    </source>
</evidence>
<comment type="subunit">
    <text evidence="6">Homodimer.</text>
</comment>
<dbReference type="Proteomes" id="UP000652430">
    <property type="component" value="Unassembled WGS sequence"/>
</dbReference>
<dbReference type="RefSeq" id="WP_189677929.1">
    <property type="nucleotide sequence ID" value="NZ_BNAQ01000021.1"/>
</dbReference>
<proteinExistence type="inferred from homology"/>
<organism evidence="8 9">
    <name type="scientific">Sphingomonas glacialis</name>
    <dbReference type="NCBI Taxonomy" id="658225"/>
    <lineage>
        <taxon>Bacteria</taxon>
        <taxon>Pseudomonadati</taxon>
        <taxon>Pseudomonadota</taxon>
        <taxon>Alphaproteobacteria</taxon>
        <taxon>Sphingomonadales</taxon>
        <taxon>Sphingomonadaceae</taxon>
        <taxon>Sphingomonas</taxon>
    </lineage>
</organism>
<keyword evidence="2 6" id="KW-0288">FMN</keyword>
<dbReference type="InterPro" id="IPR050104">
    <property type="entry name" value="FMN-dep_NADH:Q_OxRdtase_AzoR1"/>
</dbReference>
<evidence type="ECO:0000256" key="5">
    <source>
        <dbReference type="ARBA" id="ARBA00048542"/>
    </source>
</evidence>
<evidence type="ECO:0000256" key="1">
    <source>
        <dbReference type="ARBA" id="ARBA00022630"/>
    </source>
</evidence>
<comment type="caution">
    <text evidence="6">Lacks conserved residue(s) required for the propagation of feature annotation.</text>
</comment>
<reference evidence="9" key="1">
    <citation type="journal article" date="2019" name="Int. J. Syst. Evol. Microbiol.">
        <title>The Global Catalogue of Microorganisms (GCM) 10K type strain sequencing project: providing services to taxonomists for standard genome sequencing and annotation.</title>
        <authorList>
            <consortium name="The Broad Institute Genomics Platform"/>
            <consortium name="The Broad Institute Genome Sequencing Center for Infectious Disease"/>
            <person name="Wu L."/>
            <person name="Ma J."/>
        </authorList>
    </citation>
    <scope>NUCLEOTIDE SEQUENCE [LARGE SCALE GENOMIC DNA]</scope>
    <source>
        <strain evidence="9">CGMCC 1.8957</strain>
    </source>
</reference>
<feature type="binding site" evidence="6">
    <location>
        <begin position="15"/>
        <end position="17"/>
    </location>
    <ligand>
        <name>FMN</name>
        <dbReference type="ChEBI" id="CHEBI:58210"/>
    </ligand>
</feature>
<dbReference type="HAMAP" id="MF_01216">
    <property type="entry name" value="Azoreductase_type1"/>
    <property type="match status" value="1"/>
</dbReference>
<dbReference type="EC" id="1.7.1.17" evidence="6"/>
<keyword evidence="9" id="KW-1185">Reference proteome</keyword>
<comment type="caution">
    <text evidence="8">The sequence shown here is derived from an EMBL/GenBank/DDBJ whole genome shotgun (WGS) entry which is preliminary data.</text>
</comment>
<comment type="function">
    <text evidence="6">Quinone reductase that provides resistance to thiol-specific stress caused by electrophilic quinones.</text>
</comment>
<dbReference type="EMBL" id="BNAQ01000021">
    <property type="protein sequence ID" value="GHH26879.1"/>
    <property type="molecule type" value="Genomic_DNA"/>
</dbReference>
<dbReference type="InterPro" id="IPR003680">
    <property type="entry name" value="Flavodoxin_fold"/>
</dbReference>
<dbReference type="InterPro" id="IPR029039">
    <property type="entry name" value="Flavoprotein-like_sf"/>
</dbReference>
<comment type="catalytic activity">
    <reaction evidence="6">
        <text>2 a quinone + NADH + H(+) = 2 a 1,4-benzosemiquinone + NAD(+)</text>
        <dbReference type="Rhea" id="RHEA:65952"/>
        <dbReference type="ChEBI" id="CHEBI:15378"/>
        <dbReference type="ChEBI" id="CHEBI:57540"/>
        <dbReference type="ChEBI" id="CHEBI:57945"/>
        <dbReference type="ChEBI" id="CHEBI:132124"/>
        <dbReference type="ChEBI" id="CHEBI:134225"/>
    </reaction>
</comment>
<comment type="catalytic activity">
    <reaction evidence="5">
        <text>N,N-dimethyl-1,4-phenylenediamine + anthranilate + 2 NAD(+) = 2-(4-dimethylaminophenyl)diazenylbenzoate + 2 NADH + 2 H(+)</text>
        <dbReference type="Rhea" id="RHEA:55872"/>
        <dbReference type="ChEBI" id="CHEBI:15378"/>
        <dbReference type="ChEBI" id="CHEBI:15783"/>
        <dbReference type="ChEBI" id="CHEBI:16567"/>
        <dbReference type="ChEBI" id="CHEBI:57540"/>
        <dbReference type="ChEBI" id="CHEBI:57945"/>
        <dbReference type="ChEBI" id="CHEBI:71579"/>
        <dbReference type="EC" id="1.7.1.17"/>
    </reaction>
    <physiologicalReaction direction="right-to-left" evidence="5">
        <dbReference type="Rhea" id="RHEA:55874"/>
    </physiologicalReaction>
</comment>
<dbReference type="PANTHER" id="PTHR43741">
    <property type="entry name" value="FMN-DEPENDENT NADH-AZOREDUCTASE 1"/>
    <property type="match status" value="1"/>
</dbReference>
<name>A0ABQ3M4W8_9SPHN</name>
<accession>A0ABQ3M4W8</accession>
<evidence type="ECO:0000259" key="7">
    <source>
        <dbReference type="Pfam" id="PF02525"/>
    </source>
</evidence>
<evidence type="ECO:0000256" key="2">
    <source>
        <dbReference type="ARBA" id="ARBA00022643"/>
    </source>
</evidence>
<evidence type="ECO:0000313" key="9">
    <source>
        <dbReference type="Proteomes" id="UP000652430"/>
    </source>
</evidence>
<comment type="similarity">
    <text evidence="6">Belongs to the azoreductase type 1 family.</text>
</comment>
<feature type="binding site" evidence="6">
    <location>
        <begin position="129"/>
        <end position="132"/>
    </location>
    <ligand>
        <name>FMN</name>
        <dbReference type="ChEBI" id="CHEBI:58210"/>
    </ligand>
</feature>
<dbReference type="Pfam" id="PF02525">
    <property type="entry name" value="Flavodoxin_2"/>
    <property type="match status" value="1"/>
</dbReference>
<dbReference type="SUPFAM" id="SSF52218">
    <property type="entry name" value="Flavoproteins"/>
    <property type="match status" value="1"/>
</dbReference>
<evidence type="ECO:0000256" key="3">
    <source>
        <dbReference type="ARBA" id="ARBA00023002"/>
    </source>
</evidence>
<keyword evidence="3 6" id="KW-0560">Oxidoreductase</keyword>
<dbReference type="PANTHER" id="PTHR43741:SF4">
    <property type="entry name" value="FMN-DEPENDENT NADH:QUINONE OXIDOREDUCTASE"/>
    <property type="match status" value="1"/>
</dbReference>
<dbReference type="InterPro" id="IPR023048">
    <property type="entry name" value="NADH:quinone_OxRdtase_FMN_depd"/>
</dbReference>
<comment type="function">
    <text evidence="6">Also exhibits azoreductase activity. Catalyzes the reductive cleavage of the azo bond in aromatic azo compounds to the corresponding amines.</text>
</comment>
<comment type="cofactor">
    <cofactor evidence="6">
        <name>FMN</name>
        <dbReference type="ChEBI" id="CHEBI:58210"/>
    </cofactor>
    <text evidence="6">Binds 1 FMN per subunit.</text>
</comment>
<gene>
    <name evidence="8" type="primary">azoR2</name>
    <name evidence="6" type="synonym">azoR</name>
    <name evidence="8" type="ORF">GCM10008023_41970</name>
</gene>
<dbReference type="EC" id="1.6.5.-" evidence="6"/>
<evidence type="ECO:0000256" key="4">
    <source>
        <dbReference type="ARBA" id="ARBA00023027"/>
    </source>
</evidence>
<evidence type="ECO:0000256" key="6">
    <source>
        <dbReference type="HAMAP-Rule" id="MF_01216"/>
    </source>
</evidence>
<dbReference type="Gene3D" id="3.40.50.360">
    <property type="match status" value="1"/>
</dbReference>
<keyword evidence="1 6" id="KW-0285">Flavoprotein</keyword>